<dbReference type="InterPro" id="IPR029044">
    <property type="entry name" value="Nucleotide-diphossugar_trans"/>
</dbReference>
<gene>
    <name evidence="2" type="ORF">COV85_01450</name>
</gene>
<dbReference type="Pfam" id="PF00535">
    <property type="entry name" value="Glycos_transf_2"/>
    <property type="match status" value="1"/>
</dbReference>
<sequence length="350" mass="40041">MVSVVVLTYNGEKTIGDCLNSVLNQTYDNIEVIVVDNASWDRTKKIVSRYGENGSPKIKTVENSKNTGFAGHNIGIENSVGEFVLCMNQDVILDKEFISEATTLAQQDEKIGAIQGKLLKKNLEGGSEKIIDTTGHLIFKSRRMVDRGQGESDKGQYDKPGEVFGVNGAVAFFKKACLEDVRLEICRGTASATRQGRSSACAEYYDRDFFMYKEDVDLSWRIRLYGWKIMFCPTAVASVERTSRPINETSSAIQEVIKTRRKQTQFVKNLSFKNHRLAIIKNDLPWLFIKHLPWILLREVGAWLYVLFFEPKTWPAIMGLFRQMPRVLRKRKIIMKNKKVGTKEMEKWFV</sequence>
<feature type="domain" description="Glycosyltransferase 2-like" evidence="1">
    <location>
        <begin position="3"/>
        <end position="122"/>
    </location>
</feature>
<dbReference type="Proteomes" id="UP000231550">
    <property type="component" value="Unassembled WGS sequence"/>
</dbReference>
<accession>A0A2H0KQY0</accession>
<evidence type="ECO:0000313" key="2">
    <source>
        <dbReference type="EMBL" id="PIQ74563.1"/>
    </source>
</evidence>
<dbReference type="SUPFAM" id="SSF53448">
    <property type="entry name" value="Nucleotide-diphospho-sugar transferases"/>
    <property type="match status" value="1"/>
</dbReference>
<protein>
    <recommendedName>
        <fullName evidence="1">Glycosyltransferase 2-like domain-containing protein</fullName>
    </recommendedName>
</protein>
<comment type="caution">
    <text evidence="2">The sequence shown here is derived from an EMBL/GenBank/DDBJ whole genome shotgun (WGS) entry which is preliminary data.</text>
</comment>
<proteinExistence type="predicted"/>
<dbReference type="PANTHER" id="PTHR43685:SF2">
    <property type="entry name" value="GLYCOSYLTRANSFERASE 2-LIKE DOMAIN-CONTAINING PROTEIN"/>
    <property type="match status" value="1"/>
</dbReference>
<dbReference type="InterPro" id="IPR050834">
    <property type="entry name" value="Glycosyltransf_2"/>
</dbReference>
<name>A0A2H0KQY0_9BACT</name>
<dbReference type="AlphaFoldDB" id="A0A2H0KQY0"/>
<dbReference type="PANTHER" id="PTHR43685">
    <property type="entry name" value="GLYCOSYLTRANSFERASE"/>
    <property type="match status" value="1"/>
</dbReference>
<evidence type="ECO:0000259" key="1">
    <source>
        <dbReference type="Pfam" id="PF00535"/>
    </source>
</evidence>
<dbReference type="CDD" id="cd04186">
    <property type="entry name" value="GT_2_like_c"/>
    <property type="match status" value="1"/>
</dbReference>
<evidence type="ECO:0000313" key="3">
    <source>
        <dbReference type="Proteomes" id="UP000231550"/>
    </source>
</evidence>
<dbReference type="EMBL" id="PCVN01000037">
    <property type="protein sequence ID" value="PIQ74563.1"/>
    <property type="molecule type" value="Genomic_DNA"/>
</dbReference>
<dbReference type="Gene3D" id="3.90.550.10">
    <property type="entry name" value="Spore Coat Polysaccharide Biosynthesis Protein SpsA, Chain A"/>
    <property type="match status" value="1"/>
</dbReference>
<organism evidence="2 3">
    <name type="scientific">Candidatus Portnoybacteria bacterium CG11_big_fil_rev_8_21_14_0_20_44_10</name>
    <dbReference type="NCBI Taxonomy" id="1974818"/>
    <lineage>
        <taxon>Bacteria</taxon>
        <taxon>Candidatus Portnoyibacteriota</taxon>
    </lineage>
</organism>
<dbReference type="InterPro" id="IPR001173">
    <property type="entry name" value="Glyco_trans_2-like"/>
</dbReference>
<reference evidence="2 3" key="1">
    <citation type="submission" date="2017-09" db="EMBL/GenBank/DDBJ databases">
        <title>Depth-based differentiation of microbial function through sediment-hosted aquifers and enrichment of novel symbionts in the deep terrestrial subsurface.</title>
        <authorList>
            <person name="Probst A.J."/>
            <person name="Ladd B."/>
            <person name="Jarett J.K."/>
            <person name="Geller-Mcgrath D.E."/>
            <person name="Sieber C.M."/>
            <person name="Emerson J.B."/>
            <person name="Anantharaman K."/>
            <person name="Thomas B.C."/>
            <person name="Malmstrom R."/>
            <person name="Stieglmeier M."/>
            <person name="Klingl A."/>
            <person name="Woyke T."/>
            <person name="Ryan C.M."/>
            <person name="Banfield J.F."/>
        </authorList>
    </citation>
    <scope>NUCLEOTIDE SEQUENCE [LARGE SCALE GENOMIC DNA]</scope>
    <source>
        <strain evidence="2">CG11_big_fil_rev_8_21_14_0_20_44_10</strain>
    </source>
</reference>